<accession>A0ABR0QYN2</accession>
<gene>
    <name evidence="1" type="ORF">PVK06_000132</name>
</gene>
<protein>
    <submittedName>
        <fullName evidence="1">Uncharacterized protein</fullName>
    </submittedName>
</protein>
<comment type="caution">
    <text evidence="1">The sequence shown here is derived from an EMBL/GenBank/DDBJ whole genome shotgun (WGS) entry which is preliminary data.</text>
</comment>
<name>A0ABR0QYN2_GOSAR</name>
<evidence type="ECO:0000313" key="1">
    <source>
        <dbReference type="EMBL" id="KAK5843997.1"/>
    </source>
</evidence>
<reference evidence="1 2" key="1">
    <citation type="submission" date="2023-03" db="EMBL/GenBank/DDBJ databases">
        <title>WGS of Gossypium arboreum.</title>
        <authorList>
            <person name="Yu D."/>
        </authorList>
    </citation>
    <scope>NUCLEOTIDE SEQUENCE [LARGE SCALE GENOMIC DNA]</scope>
    <source>
        <tissue evidence="1">Leaf</tissue>
    </source>
</reference>
<organism evidence="1 2">
    <name type="scientific">Gossypium arboreum</name>
    <name type="common">Tree cotton</name>
    <name type="synonym">Gossypium nanking</name>
    <dbReference type="NCBI Taxonomy" id="29729"/>
    <lineage>
        <taxon>Eukaryota</taxon>
        <taxon>Viridiplantae</taxon>
        <taxon>Streptophyta</taxon>
        <taxon>Embryophyta</taxon>
        <taxon>Tracheophyta</taxon>
        <taxon>Spermatophyta</taxon>
        <taxon>Magnoliopsida</taxon>
        <taxon>eudicotyledons</taxon>
        <taxon>Gunneridae</taxon>
        <taxon>Pentapetalae</taxon>
        <taxon>rosids</taxon>
        <taxon>malvids</taxon>
        <taxon>Malvales</taxon>
        <taxon>Malvaceae</taxon>
        <taxon>Malvoideae</taxon>
        <taxon>Gossypium</taxon>
    </lineage>
</organism>
<sequence>MIFRILFKRTIFRISFRSFKIFIHIKHIVKNAKRLYGTKWRIPRLKLEDSLRVTIDVAVLRHAPAARLAVAEPARWTTSGARAGSIADAIHAHAARLKPPGAAGPERCTANVVPVVPALLVPIEF</sequence>
<proteinExistence type="predicted"/>
<evidence type="ECO:0000313" key="2">
    <source>
        <dbReference type="Proteomes" id="UP001358586"/>
    </source>
</evidence>
<dbReference type="EMBL" id="JARKNE010000001">
    <property type="protein sequence ID" value="KAK5843997.1"/>
    <property type="molecule type" value="Genomic_DNA"/>
</dbReference>
<dbReference type="Proteomes" id="UP001358586">
    <property type="component" value="Chromosome 1"/>
</dbReference>
<keyword evidence="2" id="KW-1185">Reference proteome</keyword>